<evidence type="ECO:0000313" key="1">
    <source>
        <dbReference type="EMBL" id="ABX12956.1"/>
    </source>
</evidence>
<dbReference type="GeneID" id="5774040"/>
<dbReference type="OrthoDB" id="2643at2157"/>
<accession>A9A4H8</accession>
<dbReference type="KEGG" id="nmr:Nmar_1060"/>
<gene>
    <name evidence="1" type="ordered locus">Nmar_1060</name>
</gene>
<dbReference type="RefSeq" id="WP_012215443.1">
    <property type="nucleotide sequence ID" value="NC_010085.1"/>
</dbReference>
<dbReference type="InParanoid" id="A9A4H8"/>
<keyword evidence="2" id="KW-1185">Reference proteome</keyword>
<organism evidence="1 2">
    <name type="scientific">Nitrosopumilus maritimus (strain SCM1)</name>
    <dbReference type="NCBI Taxonomy" id="436308"/>
    <lineage>
        <taxon>Archaea</taxon>
        <taxon>Nitrososphaerota</taxon>
        <taxon>Nitrososphaeria</taxon>
        <taxon>Nitrosopumilales</taxon>
        <taxon>Nitrosopumilaceae</taxon>
        <taxon>Nitrosopumilus</taxon>
    </lineage>
</organism>
<dbReference type="eggNOG" id="arCOG10572">
    <property type="taxonomic scope" value="Archaea"/>
</dbReference>
<dbReference type="AlphaFoldDB" id="A9A4H8"/>
<dbReference type="EMBL" id="CP000866">
    <property type="protein sequence ID" value="ABX12956.1"/>
    <property type="molecule type" value="Genomic_DNA"/>
</dbReference>
<sequence>MEEPDEIQKLIDEISFRKANSKDYKNMKVEEISKELKDVMEFERESFKKIEEFEKTQDNPDLIQYAKMICKNTTQREITQIQEVYLEKIDEEYIKSK</sequence>
<reference evidence="1 2" key="1">
    <citation type="journal article" date="2010" name="Proc. Natl. Acad. Sci. U.S.A.">
        <title>Nitrosopumilus maritimus genome reveals unique mechanisms for nitrification and autotrophy in globally distributed marine crenarchaea.</title>
        <authorList>
            <person name="Walker C.B."/>
            <person name="de la Torre J.R."/>
            <person name="Klotz M.G."/>
            <person name="Urakawa H."/>
            <person name="Pinel N."/>
            <person name="Arp D.J."/>
            <person name="Brochier-Armanet C."/>
            <person name="Chain P.S."/>
            <person name="Chan P.P."/>
            <person name="Gollabgir A."/>
            <person name="Hemp J."/>
            <person name="Hugler M."/>
            <person name="Karr E.A."/>
            <person name="Konneke M."/>
            <person name="Shin M."/>
            <person name="Lawton T.J."/>
            <person name="Lowe T."/>
            <person name="Martens-Habbena W."/>
            <person name="Sayavedra-Soto L.A."/>
            <person name="Lang D."/>
            <person name="Sievert S.M."/>
            <person name="Rosenzweig A.C."/>
            <person name="Manning G."/>
            <person name="Stahl D.A."/>
        </authorList>
    </citation>
    <scope>NUCLEOTIDE SEQUENCE [LARGE SCALE GENOMIC DNA]</scope>
    <source>
        <strain evidence="1 2">SCM1</strain>
    </source>
</reference>
<dbReference type="STRING" id="436308.Nmar_1060"/>
<protein>
    <submittedName>
        <fullName evidence="1">Uncharacterized protein</fullName>
    </submittedName>
</protein>
<evidence type="ECO:0000313" key="2">
    <source>
        <dbReference type="Proteomes" id="UP000000792"/>
    </source>
</evidence>
<dbReference type="HOGENOM" id="CLU_2366061_0_0_2"/>
<dbReference type="Proteomes" id="UP000000792">
    <property type="component" value="Chromosome"/>
</dbReference>
<name>A9A4H8_NITMS</name>
<dbReference type="EnsemblBacteria" id="ABX12956">
    <property type="protein sequence ID" value="ABX12956"/>
    <property type="gene ID" value="Nmar_1060"/>
</dbReference>
<proteinExistence type="predicted"/>